<protein>
    <submittedName>
        <fullName evidence="2">Uncharacterized protein</fullName>
    </submittedName>
</protein>
<reference evidence="2 3" key="1">
    <citation type="submission" date="2008-03" db="EMBL/GenBank/DDBJ databases">
        <title>The Genome Sequence of Verticillium dahliae VdLs.17.</title>
        <authorList>
            <consortium name="The Broad Institute Genome Sequencing Platform"/>
            <person name="Ma L.-J.J."/>
            <person name="Klosterman S.J."/>
            <person name="Subbarao K."/>
            <person name="Dobinson K."/>
            <person name="Veronese P."/>
            <person name="Kang S."/>
            <person name="Gold S.E."/>
            <person name="Young S."/>
            <person name="Jaffe D."/>
            <person name="Gnerre S."/>
            <person name="Berlin A."/>
            <person name="Heiman D."/>
            <person name="Hepburn T."/>
            <person name="Sykes S."/>
            <person name="Alvarado L."/>
            <person name="Kodira C.D."/>
            <person name="Lander E."/>
            <person name="Galagan J."/>
            <person name="Nusbaum C."/>
            <person name="Birren B."/>
        </authorList>
    </citation>
    <scope>NUCLEOTIDE SEQUENCE [LARGE SCALE GENOMIC DNA]</scope>
    <source>
        <strain evidence="3">VdLs.17 / ATCC MYA-4575 / FGSC 10137</strain>
    </source>
</reference>
<sequence length="85" mass="9041">MDIKESGGDTVLLAQPATALPMLTRKAKAKKATNLPDAKPGACSEERISNISPRSTSCPGSFIDLNPDNLPMAPHNPSRKERSTP</sequence>
<dbReference type="EMBL" id="DS572717">
    <property type="protein sequence ID" value="EGY18646.1"/>
    <property type="molecule type" value="Genomic_DNA"/>
</dbReference>
<evidence type="ECO:0000256" key="1">
    <source>
        <dbReference type="SAM" id="MobiDB-lite"/>
    </source>
</evidence>
<dbReference type="HOGENOM" id="CLU_2514363_0_0_1"/>
<dbReference type="Proteomes" id="UP000001611">
    <property type="component" value="Chromosome 4"/>
</dbReference>
<evidence type="ECO:0000313" key="2">
    <source>
        <dbReference type="EMBL" id="EGY18646.1"/>
    </source>
</evidence>
<evidence type="ECO:0000313" key="3">
    <source>
        <dbReference type="Proteomes" id="UP000001611"/>
    </source>
</evidence>
<feature type="compositionally biased region" description="Polar residues" evidence="1">
    <location>
        <begin position="49"/>
        <end position="59"/>
    </location>
</feature>
<gene>
    <name evidence="2" type="ORF">VDAG_09172</name>
</gene>
<keyword evidence="3" id="KW-1185">Reference proteome</keyword>
<proteinExistence type="predicted"/>
<dbReference type="GeneID" id="20710635"/>
<feature type="region of interest" description="Disordered" evidence="1">
    <location>
        <begin position="30"/>
        <end position="85"/>
    </location>
</feature>
<dbReference type="AlphaFoldDB" id="G2XFP8"/>
<accession>G2XFP8</accession>
<name>G2XFP8_VERDV</name>
<organism evidence="2 3">
    <name type="scientific">Verticillium dahliae (strain VdLs.17 / ATCC MYA-4575 / FGSC 10137)</name>
    <name type="common">Verticillium wilt</name>
    <dbReference type="NCBI Taxonomy" id="498257"/>
    <lineage>
        <taxon>Eukaryota</taxon>
        <taxon>Fungi</taxon>
        <taxon>Dikarya</taxon>
        <taxon>Ascomycota</taxon>
        <taxon>Pezizomycotina</taxon>
        <taxon>Sordariomycetes</taxon>
        <taxon>Hypocreomycetidae</taxon>
        <taxon>Glomerellales</taxon>
        <taxon>Plectosphaerellaceae</taxon>
        <taxon>Verticillium</taxon>
    </lineage>
</organism>
<dbReference type="RefSeq" id="XP_009653769.1">
    <property type="nucleotide sequence ID" value="XM_009655474.1"/>
</dbReference>
<dbReference type="InParanoid" id="G2XFP8"/>
<dbReference type="KEGG" id="vda:VDAG_09172"/>